<dbReference type="SUPFAM" id="SSF49723">
    <property type="entry name" value="Lipase/lipooxygenase domain (PLAT/LH2 domain)"/>
    <property type="match status" value="1"/>
</dbReference>
<dbReference type="GO" id="GO:0046872">
    <property type="term" value="F:metal ion binding"/>
    <property type="evidence" value="ECO:0007669"/>
    <property type="project" value="UniProtKB-KW"/>
</dbReference>
<dbReference type="AlphaFoldDB" id="A0A2R6XB05"/>
<dbReference type="Gene3D" id="3.10.450.60">
    <property type="match status" value="1"/>
</dbReference>
<dbReference type="EMBL" id="KZ772698">
    <property type="protein sequence ID" value="PTQ43287.1"/>
    <property type="molecule type" value="Genomic_DNA"/>
</dbReference>
<evidence type="ECO:0000313" key="7">
    <source>
        <dbReference type="Proteomes" id="UP000244005"/>
    </source>
</evidence>
<dbReference type="PRINTS" id="PR00468">
    <property type="entry name" value="PLTLPOXGNASE"/>
</dbReference>
<dbReference type="InterPro" id="IPR001246">
    <property type="entry name" value="LipOase_plant"/>
</dbReference>
<dbReference type="InterPro" id="IPR036226">
    <property type="entry name" value="LipOase_C_sf"/>
</dbReference>
<dbReference type="OrthoDB" id="407298at2759"/>
<dbReference type="GO" id="GO:0034440">
    <property type="term" value="P:lipid oxidation"/>
    <property type="evidence" value="ECO:0000318"/>
    <property type="project" value="GO_Central"/>
</dbReference>
<feature type="domain" description="Lipoxygenase" evidence="5">
    <location>
        <begin position="174"/>
        <end position="844"/>
    </location>
</feature>
<evidence type="ECO:0000256" key="3">
    <source>
        <dbReference type="ARBA" id="ARBA00023002"/>
    </source>
</evidence>
<evidence type="ECO:0000256" key="4">
    <source>
        <dbReference type="SAM" id="MobiDB-lite"/>
    </source>
</evidence>
<dbReference type="Pfam" id="PF00305">
    <property type="entry name" value="Lipoxygenase"/>
    <property type="match status" value="1"/>
</dbReference>
<feature type="region of interest" description="Disordered" evidence="4">
    <location>
        <begin position="829"/>
        <end position="958"/>
    </location>
</feature>
<dbReference type="InterPro" id="IPR036392">
    <property type="entry name" value="PLAT/LH2_dom_sf"/>
</dbReference>
<dbReference type="SUPFAM" id="SSF48484">
    <property type="entry name" value="Lipoxigenase"/>
    <property type="match status" value="1"/>
</dbReference>
<evidence type="ECO:0000259" key="5">
    <source>
        <dbReference type="PROSITE" id="PS51393"/>
    </source>
</evidence>
<dbReference type="Proteomes" id="UP000244005">
    <property type="component" value="Unassembled WGS sequence"/>
</dbReference>
<evidence type="ECO:0000256" key="2">
    <source>
        <dbReference type="ARBA" id="ARBA00022964"/>
    </source>
</evidence>
<keyword evidence="1" id="KW-0479">Metal-binding</keyword>
<sequence length="958" mass="109238">MEGSLERSRDDLTIVAQVNVNLMKINLAGLTNPAQISIQLVSLTPNADSPGSTEPSKSAEVTLVNPPPANGTASQAAEFDNQFPVVVPSFSLEFTQLADDFQVGAIIVRNNNKEHFYLDSVKLKRTKNIHDDSDSDDWDWVFECDSQVHPTVDPENDFRVFFHHRAVFAHETLKKLIDHELHRLRGDLRREVKTLEDDATQFVDDLIYEFDVYNDLGFDFILGGSPFPYPRRLKERTIVEPSVSTTGHGNTVLQTFIHTLLDKVTELYFDGTQVEDPKTTFGSILEIAGMDNRFETTIKCLEAHKVLDVFLDVFHQSIFSKNPFIVFLEKFINVFKGLLQAIDLPKPRSVLTLTPGVGGTWYDVLMNDDEFGRQALAGMNPAVITRLKTFPPSDTGKKITDLQHAVEQYLKSKQFTLEQAIEENKLYIIDYHDAFKAHVGEINQISGRKTYAGRAVFFYKKPPGKLIPIAIELSLPKDSGDQHCTLHRVFTPPVVAPQEVQPISKDKGGSSDPADEPLLDFSWELAKIHFISLDFSFHELVSHWLYSHAVMEPIIIATKRTLLSSVHPIGKLLEPTFRNTFDINRNARQILINKIGIIPNDFTAGEYSMKISSGAYKTWRFDMQALPKNLVERGMATLPNKKKPNDVVLVIEDYPFAQDALKMWKVINKWVRDYVHIFYKSSADVLNDPQNDQALQNWWTELRTKGHPDIKEGWPELDCVESLIEILTTIFWIAGPHHAAVNFGQYDYAGYVIQRSSMTRKLIPSEKMTAKAGRMQVLDTIATPSQTLQVMTILKALSTHSEEEQYLGEDEWTFNAHGKNKGLIQENGEDAKDLEHGAKDGGEDWEHRPEDGGEHWEHRPEDGGEHWEHREHRPEDGGEHREHRAKDGGEHWEHRPEDGGEHWEHREHRPEDGGEHREHRAKDGGEHREHRAKDGGEHWEHRPEDGGEHREHRAKDGR</sequence>
<evidence type="ECO:0000256" key="1">
    <source>
        <dbReference type="ARBA" id="ARBA00022723"/>
    </source>
</evidence>
<dbReference type="InterPro" id="IPR013819">
    <property type="entry name" value="LipOase_C"/>
</dbReference>
<organism evidence="6 7">
    <name type="scientific">Marchantia polymorpha</name>
    <name type="common">Common liverwort</name>
    <name type="synonym">Marchantia aquatica</name>
    <dbReference type="NCBI Taxonomy" id="3197"/>
    <lineage>
        <taxon>Eukaryota</taxon>
        <taxon>Viridiplantae</taxon>
        <taxon>Streptophyta</taxon>
        <taxon>Embryophyta</taxon>
        <taxon>Marchantiophyta</taxon>
        <taxon>Marchantiopsida</taxon>
        <taxon>Marchantiidae</taxon>
        <taxon>Marchantiales</taxon>
        <taxon>Marchantiaceae</taxon>
        <taxon>Marchantia</taxon>
    </lineage>
</organism>
<dbReference type="Gene3D" id="1.20.245.10">
    <property type="entry name" value="Lipoxygenase-1, Domain 5"/>
    <property type="match status" value="1"/>
</dbReference>
<dbReference type="InterPro" id="IPR000907">
    <property type="entry name" value="LipOase"/>
</dbReference>
<reference evidence="7" key="1">
    <citation type="journal article" date="2017" name="Cell">
        <title>Insights into land plant evolution garnered from the Marchantia polymorpha genome.</title>
        <authorList>
            <person name="Bowman J.L."/>
            <person name="Kohchi T."/>
            <person name="Yamato K.T."/>
            <person name="Jenkins J."/>
            <person name="Shu S."/>
            <person name="Ishizaki K."/>
            <person name="Yamaoka S."/>
            <person name="Nishihama R."/>
            <person name="Nakamura Y."/>
            <person name="Berger F."/>
            <person name="Adam C."/>
            <person name="Aki S.S."/>
            <person name="Althoff F."/>
            <person name="Araki T."/>
            <person name="Arteaga-Vazquez M.A."/>
            <person name="Balasubrmanian S."/>
            <person name="Barry K."/>
            <person name="Bauer D."/>
            <person name="Boehm C.R."/>
            <person name="Briginshaw L."/>
            <person name="Caballero-Perez J."/>
            <person name="Catarino B."/>
            <person name="Chen F."/>
            <person name="Chiyoda S."/>
            <person name="Chovatia M."/>
            <person name="Davies K.M."/>
            <person name="Delmans M."/>
            <person name="Demura T."/>
            <person name="Dierschke T."/>
            <person name="Dolan L."/>
            <person name="Dorantes-Acosta A.E."/>
            <person name="Eklund D.M."/>
            <person name="Florent S.N."/>
            <person name="Flores-Sandoval E."/>
            <person name="Fujiyama A."/>
            <person name="Fukuzawa H."/>
            <person name="Galik B."/>
            <person name="Grimanelli D."/>
            <person name="Grimwood J."/>
            <person name="Grossniklaus U."/>
            <person name="Hamada T."/>
            <person name="Haseloff J."/>
            <person name="Hetherington A.J."/>
            <person name="Higo A."/>
            <person name="Hirakawa Y."/>
            <person name="Hundley H.N."/>
            <person name="Ikeda Y."/>
            <person name="Inoue K."/>
            <person name="Inoue S.I."/>
            <person name="Ishida S."/>
            <person name="Jia Q."/>
            <person name="Kakita M."/>
            <person name="Kanazawa T."/>
            <person name="Kawai Y."/>
            <person name="Kawashima T."/>
            <person name="Kennedy M."/>
            <person name="Kinose K."/>
            <person name="Kinoshita T."/>
            <person name="Kohara Y."/>
            <person name="Koide E."/>
            <person name="Komatsu K."/>
            <person name="Kopischke S."/>
            <person name="Kubo M."/>
            <person name="Kyozuka J."/>
            <person name="Lagercrantz U."/>
            <person name="Lin S.S."/>
            <person name="Lindquist E."/>
            <person name="Lipzen A.M."/>
            <person name="Lu C.W."/>
            <person name="De Luna E."/>
            <person name="Martienssen R.A."/>
            <person name="Minamino N."/>
            <person name="Mizutani M."/>
            <person name="Mizutani M."/>
            <person name="Mochizuki N."/>
            <person name="Monte I."/>
            <person name="Mosher R."/>
            <person name="Nagasaki H."/>
            <person name="Nakagami H."/>
            <person name="Naramoto S."/>
            <person name="Nishitani K."/>
            <person name="Ohtani M."/>
            <person name="Okamoto T."/>
            <person name="Okumura M."/>
            <person name="Phillips J."/>
            <person name="Pollak B."/>
            <person name="Reinders A."/>
            <person name="Rovekamp M."/>
            <person name="Sano R."/>
            <person name="Sawa S."/>
            <person name="Schmid M.W."/>
            <person name="Shirakawa M."/>
            <person name="Solano R."/>
            <person name="Spunde A."/>
            <person name="Suetsugu N."/>
            <person name="Sugano S."/>
            <person name="Sugiyama A."/>
            <person name="Sun R."/>
            <person name="Suzuki Y."/>
            <person name="Takenaka M."/>
            <person name="Takezawa D."/>
            <person name="Tomogane H."/>
            <person name="Tsuzuki M."/>
            <person name="Ueda T."/>
            <person name="Umeda M."/>
            <person name="Ward J.M."/>
            <person name="Watanabe Y."/>
            <person name="Yazaki K."/>
            <person name="Yokoyama R."/>
            <person name="Yoshitake Y."/>
            <person name="Yotsui I."/>
            <person name="Zachgo S."/>
            <person name="Schmutz J."/>
        </authorList>
    </citation>
    <scope>NUCLEOTIDE SEQUENCE [LARGE SCALE GENOMIC DNA]</scope>
    <source>
        <strain evidence="7">Tak-1</strain>
    </source>
</reference>
<keyword evidence="7" id="KW-1185">Reference proteome</keyword>
<dbReference type="PRINTS" id="PR00087">
    <property type="entry name" value="LIPOXYGENASE"/>
</dbReference>
<protein>
    <recommendedName>
        <fullName evidence="5">Lipoxygenase domain-containing protein</fullName>
    </recommendedName>
</protein>
<accession>A0A2R6XB05</accession>
<dbReference type="PROSITE" id="PS51393">
    <property type="entry name" value="LIPOXYGENASE_3"/>
    <property type="match status" value="1"/>
</dbReference>
<dbReference type="Gene3D" id="2.60.60.20">
    <property type="entry name" value="PLAT/LH2 domain"/>
    <property type="match status" value="1"/>
</dbReference>
<proteinExistence type="predicted"/>
<gene>
    <name evidence="6" type="ORF">MARPO_0026s0148</name>
</gene>
<dbReference type="GO" id="GO:0016702">
    <property type="term" value="F:oxidoreductase activity, acting on single donors with incorporation of molecular oxygen, incorporation of two atoms of oxygen"/>
    <property type="evidence" value="ECO:0000318"/>
    <property type="project" value="GO_Central"/>
</dbReference>
<evidence type="ECO:0000313" key="6">
    <source>
        <dbReference type="EMBL" id="PTQ43287.1"/>
    </source>
</evidence>
<keyword evidence="3" id="KW-0560">Oxidoreductase</keyword>
<dbReference type="PANTHER" id="PTHR11771">
    <property type="entry name" value="LIPOXYGENASE"/>
    <property type="match status" value="1"/>
</dbReference>
<name>A0A2R6XB05_MARPO</name>
<keyword evidence="2" id="KW-0223">Dioxygenase</keyword>